<keyword evidence="4" id="KW-1133">Transmembrane helix</keyword>
<accession>A0A9D2JTY4</accession>
<dbReference type="Pfam" id="PF12799">
    <property type="entry name" value="LRR_4"/>
    <property type="match status" value="1"/>
</dbReference>
<protein>
    <submittedName>
        <fullName evidence="6">Leucine-rich repeat domain-containing protein</fullName>
    </submittedName>
</protein>
<dbReference type="SMART" id="SM00369">
    <property type="entry name" value="LRR_TYP"/>
    <property type="match status" value="2"/>
</dbReference>
<evidence type="ECO:0000313" key="6">
    <source>
        <dbReference type="EMBL" id="HIZ66593.1"/>
    </source>
</evidence>
<organism evidence="6 7">
    <name type="scientific">Candidatus Blautia pullicola</name>
    <dbReference type="NCBI Taxonomy" id="2838498"/>
    <lineage>
        <taxon>Bacteria</taxon>
        <taxon>Bacillati</taxon>
        <taxon>Bacillota</taxon>
        <taxon>Clostridia</taxon>
        <taxon>Lachnospirales</taxon>
        <taxon>Lachnospiraceae</taxon>
        <taxon>Blautia</taxon>
    </lineage>
</organism>
<feature type="chain" id="PRO_5039587267" evidence="5">
    <location>
        <begin position="26"/>
        <end position="978"/>
    </location>
</feature>
<feature type="region of interest" description="Disordered" evidence="3">
    <location>
        <begin position="876"/>
        <end position="948"/>
    </location>
</feature>
<dbReference type="InterPro" id="IPR050836">
    <property type="entry name" value="SDS22/Internalin_LRR"/>
</dbReference>
<dbReference type="InterPro" id="IPR025875">
    <property type="entry name" value="Leu-rich_rpt_4"/>
</dbReference>
<feature type="transmembrane region" description="Helical" evidence="4">
    <location>
        <begin position="952"/>
        <end position="972"/>
    </location>
</feature>
<keyword evidence="1" id="KW-0433">Leucine-rich repeat</keyword>
<feature type="compositionally biased region" description="Basic and acidic residues" evidence="3">
    <location>
        <begin position="61"/>
        <end position="85"/>
    </location>
</feature>
<evidence type="ECO:0000256" key="5">
    <source>
        <dbReference type="SAM" id="SignalP"/>
    </source>
</evidence>
<keyword evidence="5" id="KW-0732">Signal</keyword>
<feature type="compositionally biased region" description="Polar residues" evidence="3">
    <location>
        <begin position="923"/>
        <end position="944"/>
    </location>
</feature>
<dbReference type="PANTHER" id="PTHR46652">
    <property type="entry name" value="LEUCINE-RICH REPEAT AND IQ DOMAIN-CONTAINING PROTEIN 1-RELATED"/>
    <property type="match status" value="1"/>
</dbReference>
<keyword evidence="4" id="KW-0812">Transmembrane</keyword>
<keyword evidence="4" id="KW-0472">Membrane</keyword>
<feature type="compositionally biased region" description="Basic and acidic residues" evidence="3">
    <location>
        <begin position="98"/>
        <end position="162"/>
    </location>
</feature>
<feature type="compositionally biased region" description="Basic and acidic residues" evidence="3">
    <location>
        <begin position="38"/>
        <end position="50"/>
    </location>
</feature>
<dbReference type="EMBL" id="DXBG01000276">
    <property type="protein sequence ID" value="HIZ66593.1"/>
    <property type="molecule type" value="Genomic_DNA"/>
</dbReference>
<reference evidence="6" key="2">
    <citation type="submission" date="2021-04" db="EMBL/GenBank/DDBJ databases">
        <authorList>
            <person name="Gilroy R."/>
        </authorList>
    </citation>
    <scope>NUCLEOTIDE SEQUENCE</scope>
    <source>
        <strain evidence="6">1068</strain>
    </source>
</reference>
<evidence type="ECO:0000256" key="4">
    <source>
        <dbReference type="SAM" id="Phobius"/>
    </source>
</evidence>
<dbReference type="InterPro" id="IPR003591">
    <property type="entry name" value="Leu-rich_rpt_typical-subtyp"/>
</dbReference>
<dbReference type="InterPro" id="IPR001611">
    <property type="entry name" value="Leu-rich_rpt"/>
</dbReference>
<dbReference type="Gene3D" id="3.80.10.10">
    <property type="entry name" value="Ribonuclease Inhibitor"/>
    <property type="match status" value="1"/>
</dbReference>
<feature type="region of interest" description="Disordered" evidence="3">
    <location>
        <begin position="29"/>
        <end position="163"/>
    </location>
</feature>
<name>A0A9D2JTY4_9FIRM</name>
<feature type="compositionally biased region" description="Gly residues" evidence="3">
    <location>
        <begin position="890"/>
        <end position="908"/>
    </location>
</feature>
<proteinExistence type="predicted"/>
<dbReference type="Proteomes" id="UP000824056">
    <property type="component" value="Unassembled WGS sequence"/>
</dbReference>
<comment type="caution">
    <text evidence="6">The sequence shown here is derived from an EMBL/GenBank/DDBJ whole genome shotgun (WGS) entry which is preliminary data.</text>
</comment>
<reference evidence="6" key="1">
    <citation type="journal article" date="2021" name="PeerJ">
        <title>Extensive microbial diversity within the chicken gut microbiome revealed by metagenomics and culture.</title>
        <authorList>
            <person name="Gilroy R."/>
            <person name="Ravi A."/>
            <person name="Getino M."/>
            <person name="Pursley I."/>
            <person name="Horton D.L."/>
            <person name="Alikhan N.F."/>
            <person name="Baker D."/>
            <person name="Gharbi K."/>
            <person name="Hall N."/>
            <person name="Watson M."/>
            <person name="Adriaenssens E.M."/>
            <person name="Foster-Nyarko E."/>
            <person name="Jarju S."/>
            <person name="Secka A."/>
            <person name="Antonio M."/>
            <person name="Oren A."/>
            <person name="Chaudhuri R.R."/>
            <person name="La Ragione R."/>
            <person name="Hildebrand F."/>
            <person name="Pallen M.J."/>
        </authorList>
    </citation>
    <scope>NUCLEOTIDE SEQUENCE</scope>
    <source>
        <strain evidence="6">1068</strain>
    </source>
</reference>
<dbReference type="AlphaFoldDB" id="A0A9D2JTY4"/>
<dbReference type="SUPFAM" id="SSF52058">
    <property type="entry name" value="L domain-like"/>
    <property type="match status" value="1"/>
</dbReference>
<keyword evidence="2" id="KW-0677">Repeat</keyword>
<evidence type="ECO:0000256" key="3">
    <source>
        <dbReference type="SAM" id="MobiDB-lite"/>
    </source>
</evidence>
<dbReference type="PROSITE" id="PS51450">
    <property type="entry name" value="LRR"/>
    <property type="match status" value="2"/>
</dbReference>
<feature type="signal peptide" evidence="5">
    <location>
        <begin position="1"/>
        <end position="25"/>
    </location>
</feature>
<gene>
    <name evidence="6" type="ORF">H9809_11970</name>
</gene>
<dbReference type="PANTHER" id="PTHR46652:SF3">
    <property type="entry name" value="LEUCINE-RICH REPEAT-CONTAINING PROTEIN 9"/>
    <property type="match status" value="1"/>
</dbReference>
<evidence type="ECO:0000256" key="1">
    <source>
        <dbReference type="ARBA" id="ARBA00022614"/>
    </source>
</evidence>
<dbReference type="InterPro" id="IPR032675">
    <property type="entry name" value="LRR_dom_sf"/>
</dbReference>
<sequence>MKAKKVWAIALAAALTVSGTGVLYAAPQTKSESGAVQEKQEEQENTEKVDSVQSKTSVKSVKKDQEKTEQQKSETTDKKTADAKKNNLQSQDDSQGSQKKEDGDKSGQDTETGGKDSSKSEDSQGDQKSETGDKDGQDTGTVDKDGQDTETVDKDGQKKEDANALSTALGTMSLDEGMDAQSLNQDTDTLAEGENLVPDAALAGAIRDTLGLEADAPITKEVLEQLNYLSCFSGASSLEGLQYAVNLTSLWVYDGSITDMSPVLNLKKIYTLDLSNNNISSIPKLSGMDSLRTLELSGNPISQVPEDVLEGTELQYVFVSSSAPAAAQIFEKYISFEPVEVVLSSSVNVEPKGVFSLDVIQYSMEANDTAEITSQSAGNTCQIGLRNAGTATLKASVGNVVKEITIRVSQAPEEVGENPDLDELPQFPDNNTDNILYEGGIWNTTGEEPQNISGDIQVRNYVSCVVYYGNYRGMDLAAMDENSNLYYWEKDFENDSYGQPKKIADEIQQLFSTGYIDKDGNYHHWKYYYEEGESRPQDLELFGGVSSVNGNIIYMEDGSATYFLNGGSLIQTGYKLEKPIKEIKGSFILDVDNTLWRKQEENYSKVADNVSDFSQDGNYISNGTYYTSSGTVIDQNVDRIDGDYGVYYVKGNDYYQLGYTDGQLTGSLVARDVKCVLGMEAFLLNNKELWIGGTESGYKILTSVEEISGTYGGYNALRTDGTVWRVTPPLVPYKIFQPTASPSTLWSQVDESTGIQATAENIPENIRLVTQAVTADSQEFAQAYGELTAYMNNAGAKDYRVYDIKLVDEEGKEYQPETGNLVTVTLPKPEGFGESVKLYHQHGGSVNEIPSANTQAGIVFQTDSFSLFGAADFEVTQGENPSENPDPDNGQGGGNDGSQGGTNNGGQNGDSQSGQDKKEPQPVSGNKVTGNNKTAQTSSTSKSVKTGDETPVLLYGGIMVLGLAAAATVIILGRKKRG</sequence>
<evidence type="ECO:0000313" key="7">
    <source>
        <dbReference type="Proteomes" id="UP000824056"/>
    </source>
</evidence>
<evidence type="ECO:0000256" key="2">
    <source>
        <dbReference type="ARBA" id="ARBA00022737"/>
    </source>
</evidence>